<dbReference type="Proteomes" id="UP000612233">
    <property type="component" value="Unassembled WGS sequence"/>
</dbReference>
<dbReference type="EMBL" id="JACXAD010000011">
    <property type="protein sequence ID" value="MBD2768547.1"/>
    <property type="molecule type" value="Genomic_DNA"/>
</dbReference>
<sequence>MVFSKLKTWLHTAQAYIREVLEDVIVASDGWLTKQDAKTRFGHHG</sequence>
<name>A0A927BD06_9BACT</name>
<gene>
    <name evidence="1" type="ORF">IC235_11675</name>
</gene>
<reference evidence="1" key="1">
    <citation type="submission" date="2020-09" db="EMBL/GenBank/DDBJ databases">
        <authorList>
            <person name="Kim M.K."/>
        </authorList>
    </citation>
    <scope>NUCLEOTIDE SEQUENCE</scope>
    <source>
        <strain evidence="1">BT664</strain>
    </source>
</reference>
<proteinExistence type="predicted"/>
<keyword evidence="2" id="KW-1185">Reference proteome</keyword>
<accession>A0A927BD06</accession>
<dbReference type="RefSeq" id="WP_191005357.1">
    <property type="nucleotide sequence ID" value="NZ_JACXAD010000011.1"/>
</dbReference>
<comment type="caution">
    <text evidence="1">The sequence shown here is derived from an EMBL/GenBank/DDBJ whole genome shotgun (WGS) entry which is preliminary data.</text>
</comment>
<organism evidence="1 2">
    <name type="scientific">Hymenobacter montanus</name>
    <dbReference type="NCBI Taxonomy" id="2771359"/>
    <lineage>
        <taxon>Bacteria</taxon>
        <taxon>Pseudomonadati</taxon>
        <taxon>Bacteroidota</taxon>
        <taxon>Cytophagia</taxon>
        <taxon>Cytophagales</taxon>
        <taxon>Hymenobacteraceae</taxon>
        <taxon>Hymenobacter</taxon>
    </lineage>
</organism>
<evidence type="ECO:0000313" key="1">
    <source>
        <dbReference type="EMBL" id="MBD2768547.1"/>
    </source>
</evidence>
<dbReference type="AlphaFoldDB" id="A0A927BD06"/>
<protein>
    <submittedName>
        <fullName evidence="1">Uncharacterized protein</fullName>
    </submittedName>
</protein>
<evidence type="ECO:0000313" key="2">
    <source>
        <dbReference type="Proteomes" id="UP000612233"/>
    </source>
</evidence>